<evidence type="ECO:0000256" key="8">
    <source>
        <dbReference type="ARBA" id="ARBA00022840"/>
    </source>
</evidence>
<dbReference type="GO" id="GO:0006730">
    <property type="term" value="P:one-carbon metabolic process"/>
    <property type="evidence" value="ECO:0007669"/>
    <property type="project" value="UniProtKB-KW"/>
</dbReference>
<keyword evidence="14" id="KW-1185">Reference proteome</keyword>
<keyword evidence="9" id="KW-0460">Magnesium</keyword>
<accession>A0A8K1FFA2</accession>
<dbReference type="PANTHER" id="PTHR11136">
    <property type="entry name" value="FOLYLPOLYGLUTAMATE SYNTHASE-RELATED"/>
    <property type="match status" value="1"/>
</dbReference>
<organism evidence="13 14">
    <name type="scientific">Pythium oligandrum</name>
    <name type="common">Mycoparasitic fungus</name>
    <dbReference type="NCBI Taxonomy" id="41045"/>
    <lineage>
        <taxon>Eukaryota</taxon>
        <taxon>Sar</taxon>
        <taxon>Stramenopiles</taxon>
        <taxon>Oomycota</taxon>
        <taxon>Peronosporomycetes</taxon>
        <taxon>Pythiales</taxon>
        <taxon>Pythiaceae</taxon>
        <taxon>Pythium</taxon>
    </lineage>
</organism>
<evidence type="ECO:0000256" key="10">
    <source>
        <dbReference type="ARBA" id="ARBA00030592"/>
    </source>
</evidence>
<keyword evidence="4" id="KW-0554">One-carbon metabolism</keyword>
<dbReference type="InterPro" id="IPR018109">
    <property type="entry name" value="Folylpolyglutamate_synth_CS"/>
</dbReference>
<evidence type="ECO:0000256" key="9">
    <source>
        <dbReference type="ARBA" id="ARBA00022842"/>
    </source>
</evidence>
<evidence type="ECO:0000256" key="1">
    <source>
        <dbReference type="ARBA" id="ARBA00005150"/>
    </source>
</evidence>
<dbReference type="PROSITE" id="PS01011">
    <property type="entry name" value="FOLYLPOLYGLU_SYNT_1"/>
    <property type="match status" value="1"/>
</dbReference>
<sequence>MTQQELRTAVSAASPVASADGSATLTADALVKPATSLKAQIDDAMQRLLGVSAKFRDLTGQDRAVSTREETIAMMHHYMDRLAMKEAVRGLSVIHVAGTKGKGSTCAMTERILREAGYKTGLFTSPHLISPCERFRINGKPVPEATFLKHFYDVWDGLERTADQSGEYPPMAWFFRFLTLLALHIFVEERVDVVILEVGIGGRLDATNVIEKPVVCGITTLDLDHVRVLGETLDKIAYAKAGIFKHGVPAFTTAQEPLAMDMLRQCAAETENPLTQAPVLDQIGPHGPSYELGMQGAYQRVNAGLAVALATTWLQHKRGEASAGQVDFSKPIEAAVEQGLKHAFWPARSHIMDDRAHQTRFYIDGAHTLRSLEVCSEWYGATARPGSKRALIFTIHHERNVAGIIAPLLTHRFDRVYFCPTGASRPSIVKIHSFSEALECADLRHIVEKYTAAELQELDAVVDGQPQWQTTLARLWTALKTHVMGENASTSTVTVRNSVVDCIADLRRVEGNETQDQDETWSVLVTGSLYLAGETLEFLKWSE</sequence>
<gene>
    <name evidence="13" type="ORF">Poli38472_006929</name>
</gene>
<dbReference type="GO" id="GO:0005739">
    <property type="term" value="C:mitochondrion"/>
    <property type="evidence" value="ECO:0007669"/>
    <property type="project" value="TreeGrafter"/>
</dbReference>
<dbReference type="InterPro" id="IPR036565">
    <property type="entry name" value="Mur-like_cat_sf"/>
</dbReference>
<dbReference type="SUPFAM" id="SSF53623">
    <property type="entry name" value="MurD-like peptide ligases, catalytic domain"/>
    <property type="match status" value="1"/>
</dbReference>
<comment type="pathway">
    <text evidence="1">Cofactor biosynthesis; tetrahydrofolylpolyglutamate biosynthesis.</text>
</comment>
<dbReference type="GO" id="GO:0046872">
    <property type="term" value="F:metal ion binding"/>
    <property type="evidence" value="ECO:0007669"/>
    <property type="project" value="UniProtKB-KW"/>
</dbReference>
<dbReference type="Proteomes" id="UP000794436">
    <property type="component" value="Unassembled WGS sequence"/>
</dbReference>
<dbReference type="GO" id="GO:0005524">
    <property type="term" value="F:ATP binding"/>
    <property type="evidence" value="ECO:0007669"/>
    <property type="project" value="UniProtKB-KW"/>
</dbReference>
<dbReference type="SUPFAM" id="SSF53244">
    <property type="entry name" value="MurD-like peptide ligases, peptide-binding domain"/>
    <property type="match status" value="1"/>
</dbReference>
<proteinExistence type="inferred from homology"/>
<name>A0A8K1FFA2_PYTOL</name>
<dbReference type="NCBIfam" id="TIGR01499">
    <property type="entry name" value="folC"/>
    <property type="match status" value="1"/>
</dbReference>
<dbReference type="AlphaFoldDB" id="A0A8K1FFA2"/>
<dbReference type="EC" id="6.3.2.17" evidence="3"/>
<reference evidence="13" key="1">
    <citation type="submission" date="2019-03" db="EMBL/GenBank/DDBJ databases">
        <title>Long read genome sequence of the mycoparasitic Pythium oligandrum ATCC 38472 isolated from sugarbeet rhizosphere.</title>
        <authorList>
            <person name="Gaulin E."/>
        </authorList>
    </citation>
    <scope>NUCLEOTIDE SEQUENCE</scope>
    <source>
        <strain evidence="13">ATCC 38472_TT</strain>
    </source>
</reference>
<dbReference type="UniPathway" id="UPA00850"/>
<evidence type="ECO:0000256" key="3">
    <source>
        <dbReference type="ARBA" id="ARBA00013025"/>
    </source>
</evidence>
<keyword evidence="8" id="KW-0067">ATP-binding</keyword>
<evidence type="ECO:0000256" key="4">
    <source>
        <dbReference type="ARBA" id="ARBA00022563"/>
    </source>
</evidence>
<evidence type="ECO:0000256" key="5">
    <source>
        <dbReference type="ARBA" id="ARBA00022598"/>
    </source>
</evidence>
<evidence type="ECO:0000256" key="6">
    <source>
        <dbReference type="ARBA" id="ARBA00022723"/>
    </source>
</evidence>
<keyword evidence="7" id="KW-0547">Nucleotide-binding</keyword>
<dbReference type="GO" id="GO:0004326">
    <property type="term" value="F:tetrahydrofolylpolyglutamate synthase activity"/>
    <property type="evidence" value="ECO:0007669"/>
    <property type="project" value="UniProtKB-EC"/>
</dbReference>
<evidence type="ECO:0000313" key="14">
    <source>
        <dbReference type="Proteomes" id="UP000794436"/>
    </source>
</evidence>
<dbReference type="InterPro" id="IPR001645">
    <property type="entry name" value="Folylpolyglutamate_synth"/>
</dbReference>
<comment type="similarity">
    <text evidence="2">Belongs to the folylpolyglutamate synthase family.</text>
</comment>
<evidence type="ECO:0000313" key="13">
    <source>
        <dbReference type="EMBL" id="TMW58784.1"/>
    </source>
</evidence>
<comment type="catalytic activity">
    <reaction evidence="12">
        <text>(6S)-5,6,7,8-tetrahydrofolyl-(gamma-L-Glu)(n) + L-glutamate + ATP = (6S)-5,6,7,8-tetrahydrofolyl-(gamma-L-Glu)(n+1) + ADP + phosphate + H(+)</text>
        <dbReference type="Rhea" id="RHEA:10580"/>
        <dbReference type="Rhea" id="RHEA-COMP:14738"/>
        <dbReference type="Rhea" id="RHEA-COMP:14740"/>
        <dbReference type="ChEBI" id="CHEBI:15378"/>
        <dbReference type="ChEBI" id="CHEBI:29985"/>
        <dbReference type="ChEBI" id="CHEBI:30616"/>
        <dbReference type="ChEBI" id="CHEBI:43474"/>
        <dbReference type="ChEBI" id="CHEBI:141005"/>
        <dbReference type="ChEBI" id="CHEBI:456216"/>
        <dbReference type="EC" id="6.3.2.17"/>
    </reaction>
</comment>
<evidence type="ECO:0000256" key="2">
    <source>
        <dbReference type="ARBA" id="ARBA00008276"/>
    </source>
</evidence>
<dbReference type="Gene3D" id="3.40.1190.10">
    <property type="entry name" value="Mur-like, catalytic domain"/>
    <property type="match status" value="1"/>
</dbReference>
<dbReference type="GO" id="GO:0005829">
    <property type="term" value="C:cytosol"/>
    <property type="evidence" value="ECO:0007669"/>
    <property type="project" value="TreeGrafter"/>
</dbReference>
<dbReference type="InterPro" id="IPR036615">
    <property type="entry name" value="Mur_ligase_C_dom_sf"/>
</dbReference>
<dbReference type="OrthoDB" id="5212574at2759"/>
<protein>
    <recommendedName>
        <fullName evidence="3">tetrahydrofolate synthase</fullName>
        <ecNumber evidence="3">6.3.2.17</ecNumber>
    </recommendedName>
    <alternativeName>
        <fullName evidence="11">Folylpoly-gamma-glutamate synthetase</fullName>
    </alternativeName>
    <alternativeName>
        <fullName evidence="10">Tetrahydrofolylpolyglutamate synthase</fullName>
    </alternativeName>
</protein>
<keyword evidence="6" id="KW-0479">Metal-binding</keyword>
<dbReference type="FunFam" id="3.40.1190.10:FF:000008">
    <property type="entry name" value="Folylpolyglutamate synthase"/>
    <property type="match status" value="1"/>
</dbReference>
<dbReference type="Gene3D" id="3.90.190.20">
    <property type="entry name" value="Mur ligase, C-terminal domain"/>
    <property type="match status" value="1"/>
</dbReference>
<evidence type="ECO:0000256" key="7">
    <source>
        <dbReference type="ARBA" id="ARBA00022741"/>
    </source>
</evidence>
<comment type="caution">
    <text evidence="13">The sequence shown here is derived from an EMBL/GenBank/DDBJ whole genome shotgun (WGS) entry which is preliminary data.</text>
</comment>
<evidence type="ECO:0000256" key="12">
    <source>
        <dbReference type="ARBA" id="ARBA00047493"/>
    </source>
</evidence>
<keyword evidence="5" id="KW-0436">Ligase</keyword>
<dbReference type="PANTHER" id="PTHR11136:SF5">
    <property type="entry name" value="FOLYLPOLYGLUTAMATE SYNTHASE, MITOCHONDRIAL"/>
    <property type="match status" value="1"/>
</dbReference>
<evidence type="ECO:0000256" key="11">
    <source>
        <dbReference type="ARBA" id="ARBA00030876"/>
    </source>
</evidence>
<dbReference type="PROSITE" id="PS01012">
    <property type="entry name" value="FOLYLPOLYGLU_SYNT_2"/>
    <property type="match status" value="1"/>
</dbReference>
<dbReference type="EMBL" id="SPLM01000110">
    <property type="protein sequence ID" value="TMW58784.1"/>
    <property type="molecule type" value="Genomic_DNA"/>
</dbReference>